<evidence type="ECO:0000313" key="5">
    <source>
        <dbReference type="Proteomes" id="UP000321569"/>
    </source>
</evidence>
<evidence type="ECO:0000313" key="4">
    <source>
        <dbReference type="EMBL" id="GEP73548.1"/>
    </source>
</evidence>
<proteinExistence type="predicted"/>
<evidence type="ECO:0000259" key="3">
    <source>
        <dbReference type="PROSITE" id="PS50943"/>
    </source>
</evidence>
<protein>
    <recommendedName>
        <fullName evidence="3">HTH cro/C1-type domain-containing protein</fullName>
    </recommendedName>
</protein>
<dbReference type="STRING" id="1423795.FD12_GL002339"/>
<dbReference type="CDD" id="cd00093">
    <property type="entry name" value="HTH_XRE"/>
    <property type="match status" value="1"/>
</dbReference>
<dbReference type="AlphaFoldDB" id="A0A512PQR9"/>
<feature type="transmembrane region" description="Helical" evidence="2">
    <location>
        <begin position="101"/>
        <end position="126"/>
    </location>
</feature>
<dbReference type="SMART" id="SM00530">
    <property type="entry name" value="HTH_XRE"/>
    <property type="match status" value="1"/>
</dbReference>
<sequence>MEDLARQLKKARINRGLSQNEVATILHISRQSISKWENGRGYPDIDNLVSLSRIYQTSTDQLLQQNNQLKQEIQEQQTIPMGDDKPKPVSMELYQNNDEGIILLILSLVSALVPIVGVFLPMYVLWRNNKYNSLHKTIIVVSAVVILISLISVYVIISDNWLHPSGTKIYKIN</sequence>
<keyword evidence="2" id="KW-1133">Transmembrane helix</keyword>
<dbReference type="InterPro" id="IPR010982">
    <property type="entry name" value="Lambda_DNA-bd_dom_sf"/>
</dbReference>
<accession>A0A512PQR9</accession>
<dbReference type="OrthoDB" id="9805856at2"/>
<dbReference type="RefSeq" id="WP_054748088.1">
    <property type="nucleotide sequence ID" value="NZ_BKAM01000091.1"/>
</dbReference>
<dbReference type="Gene3D" id="1.10.260.40">
    <property type="entry name" value="lambda repressor-like DNA-binding domains"/>
    <property type="match status" value="1"/>
</dbReference>
<evidence type="ECO:0000256" key="1">
    <source>
        <dbReference type="ARBA" id="ARBA00023125"/>
    </source>
</evidence>
<gene>
    <name evidence="4" type="ORF">LRA02_24160</name>
</gene>
<reference evidence="4 5" key="1">
    <citation type="submission" date="2019-07" db="EMBL/GenBank/DDBJ databases">
        <title>Whole genome shotgun sequence of Lactobacillus rapi NBRC 109618.</title>
        <authorList>
            <person name="Hosoyama A."/>
            <person name="Uohara A."/>
            <person name="Ohji S."/>
            <person name="Ichikawa N."/>
        </authorList>
    </citation>
    <scope>NUCLEOTIDE SEQUENCE [LARGE SCALE GENOMIC DNA]</scope>
    <source>
        <strain evidence="4 5">NBRC 109618</strain>
    </source>
</reference>
<dbReference type="Pfam" id="PF01381">
    <property type="entry name" value="HTH_3"/>
    <property type="match status" value="1"/>
</dbReference>
<dbReference type="SUPFAM" id="SSF47413">
    <property type="entry name" value="lambda repressor-like DNA-binding domains"/>
    <property type="match status" value="1"/>
</dbReference>
<keyword evidence="2" id="KW-0472">Membrane</keyword>
<dbReference type="PANTHER" id="PTHR46558">
    <property type="entry name" value="TRACRIPTIONAL REGULATORY PROTEIN-RELATED-RELATED"/>
    <property type="match status" value="1"/>
</dbReference>
<feature type="domain" description="HTH cro/C1-type" evidence="3">
    <location>
        <begin position="8"/>
        <end position="62"/>
    </location>
</feature>
<evidence type="ECO:0000256" key="2">
    <source>
        <dbReference type="SAM" id="Phobius"/>
    </source>
</evidence>
<keyword evidence="1" id="KW-0238">DNA-binding</keyword>
<keyword evidence="2" id="KW-0812">Transmembrane</keyword>
<dbReference type="EMBL" id="BKAM01000091">
    <property type="protein sequence ID" value="GEP73548.1"/>
    <property type="molecule type" value="Genomic_DNA"/>
</dbReference>
<dbReference type="PROSITE" id="PS50943">
    <property type="entry name" value="HTH_CROC1"/>
    <property type="match status" value="1"/>
</dbReference>
<name>A0A512PQR9_9LACO</name>
<dbReference type="PANTHER" id="PTHR46558:SF15">
    <property type="entry name" value="HELIX-TURN-HELIX DOMAIN PROTEIN"/>
    <property type="match status" value="1"/>
</dbReference>
<feature type="transmembrane region" description="Helical" evidence="2">
    <location>
        <begin position="138"/>
        <end position="157"/>
    </location>
</feature>
<comment type="caution">
    <text evidence="4">The sequence shown here is derived from an EMBL/GenBank/DDBJ whole genome shotgun (WGS) entry which is preliminary data.</text>
</comment>
<dbReference type="Proteomes" id="UP000321569">
    <property type="component" value="Unassembled WGS sequence"/>
</dbReference>
<dbReference type="InterPro" id="IPR001387">
    <property type="entry name" value="Cro/C1-type_HTH"/>
</dbReference>
<dbReference type="GO" id="GO:0003677">
    <property type="term" value="F:DNA binding"/>
    <property type="evidence" value="ECO:0007669"/>
    <property type="project" value="UniProtKB-KW"/>
</dbReference>
<organism evidence="4 5">
    <name type="scientific">Lentilactobacillus rapi</name>
    <dbReference type="NCBI Taxonomy" id="481723"/>
    <lineage>
        <taxon>Bacteria</taxon>
        <taxon>Bacillati</taxon>
        <taxon>Bacillota</taxon>
        <taxon>Bacilli</taxon>
        <taxon>Lactobacillales</taxon>
        <taxon>Lactobacillaceae</taxon>
        <taxon>Lentilactobacillus</taxon>
    </lineage>
</organism>